<sequence>MLSSVFLFIALISSPVLAAPLSSRDSDGGEPSLAKLQRRSPTTSKHHNGTPDVFSVPGGETVVVFDNKTDVEREPGEFEYKLKPEKGKKGQAHRRGDLDEIWARDDSEASGPGLVARDLFERDVTIGDLIDAGLL</sequence>
<gene>
    <name evidence="1" type="ORF">F5148DRAFT_1281153</name>
</gene>
<keyword evidence="2" id="KW-1185">Reference proteome</keyword>
<protein>
    <submittedName>
        <fullName evidence="1">Uncharacterized protein</fullName>
    </submittedName>
</protein>
<dbReference type="Proteomes" id="UP001207468">
    <property type="component" value="Unassembled WGS sequence"/>
</dbReference>
<dbReference type="EMBL" id="JAGFNK010000027">
    <property type="protein sequence ID" value="KAI9511088.1"/>
    <property type="molecule type" value="Genomic_DNA"/>
</dbReference>
<reference evidence="1" key="1">
    <citation type="submission" date="2021-03" db="EMBL/GenBank/DDBJ databases">
        <title>Evolutionary priming and transition to the ectomycorrhizal habit in an iconic lineage of mushroom-forming fungi: is preadaptation a requirement?</title>
        <authorList>
            <consortium name="DOE Joint Genome Institute"/>
            <person name="Looney B.P."/>
            <person name="Miyauchi S."/>
            <person name="Morin E."/>
            <person name="Drula E."/>
            <person name="Courty P.E."/>
            <person name="Chicoki N."/>
            <person name="Fauchery L."/>
            <person name="Kohler A."/>
            <person name="Kuo A."/>
            <person name="LaButti K."/>
            <person name="Pangilinan J."/>
            <person name="Lipzen A."/>
            <person name="Riley R."/>
            <person name="Andreopoulos W."/>
            <person name="He G."/>
            <person name="Johnson J."/>
            <person name="Barry K.W."/>
            <person name="Grigoriev I.V."/>
            <person name="Nagy L."/>
            <person name="Hibbett D."/>
            <person name="Henrissat B."/>
            <person name="Matheny P.B."/>
            <person name="Labbe J."/>
            <person name="Martin A.F."/>
        </authorList>
    </citation>
    <scope>NUCLEOTIDE SEQUENCE</scope>
    <source>
        <strain evidence="1">BPL698</strain>
    </source>
</reference>
<name>A0ACC0UHQ2_9AGAM</name>
<organism evidence="1 2">
    <name type="scientific">Russula earlei</name>
    <dbReference type="NCBI Taxonomy" id="71964"/>
    <lineage>
        <taxon>Eukaryota</taxon>
        <taxon>Fungi</taxon>
        <taxon>Dikarya</taxon>
        <taxon>Basidiomycota</taxon>
        <taxon>Agaricomycotina</taxon>
        <taxon>Agaricomycetes</taxon>
        <taxon>Russulales</taxon>
        <taxon>Russulaceae</taxon>
        <taxon>Russula</taxon>
    </lineage>
</organism>
<proteinExistence type="predicted"/>
<evidence type="ECO:0000313" key="2">
    <source>
        <dbReference type="Proteomes" id="UP001207468"/>
    </source>
</evidence>
<evidence type="ECO:0000313" key="1">
    <source>
        <dbReference type="EMBL" id="KAI9511088.1"/>
    </source>
</evidence>
<comment type="caution">
    <text evidence="1">The sequence shown here is derived from an EMBL/GenBank/DDBJ whole genome shotgun (WGS) entry which is preliminary data.</text>
</comment>
<accession>A0ACC0UHQ2</accession>